<evidence type="ECO:0000256" key="2">
    <source>
        <dbReference type="SAM" id="MobiDB-lite"/>
    </source>
</evidence>
<protein>
    <recommendedName>
        <fullName evidence="4">Large polyvalent protein associated domain-containing protein</fullName>
    </recommendedName>
</protein>
<evidence type="ECO:0000313" key="3">
    <source>
        <dbReference type="EMBL" id="CAB4182814.1"/>
    </source>
</evidence>
<feature type="compositionally biased region" description="Pro residues" evidence="2">
    <location>
        <begin position="1"/>
        <end position="18"/>
    </location>
</feature>
<feature type="coiled-coil region" evidence="1">
    <location>
        <begin position="750"/>
        <end position="784"/>
    </location>
</feature>
<sequence>MAPKPSLTPIPTPTPSVPVGPKLIAPNYGAATPQSRISSSKQSTGGGGGFLSKVVRNALNNPVMGIVAGGKSLQAVTGKYSKSENPLIAYPARELQEAGKIIENVPQGAITFAGGMGIDAAEAVAASLTFGKYRPAYGTTIGMVKSMGHTLELFTGSREMEYWNALKNKQAISHLLLEDAGNIFFLGKGISSVFGGKGGLGQISTDNVVSGIRKVSTDKSLPIYERYLPEFKPVQSGGGIAGKLGEKAASATEAGAESAAKRWGQLESGSLKIAESADYLAKRGEKLMQLPFQPYVKAFKYAGYSYRTGSLFGKEWGAWGKSAAEKYKTQLVDYKQANPDAKMNDPFIRDLSKRIAFHENNAISTQVKKAINKAARMELFDKESTKRIILGIKTEPLYKKDINPDTGVEWGELTPAEEQAVISSINGRAQLVKWLSERLGMTPTAVSVIGRVNNRAEMHLGPDGANLGVDFLNHTSDNPTMSQAQYERLSDATERLAKQSAYATQRAVAGWGRKNNLSAEYLTPTPFVKNLESNLKKWGNQEVLDFFDAATESGIWDLPVDDIHRINTLMAIVEILPDKYALDASMYPASMRENVAFYRRVRANLTREMIGDVEGTPMPPIDQPPVGPEGNPMTRKGAKLTAASDLLSSVRSKIEKTMLKVDRINERIAKLEEQHQASVDKLRTYDIIDAHLNGVDHKVIAKKYKMSVADVDKFLKRKRIVVAFEALKASEANIRALEDIIGKKRSAMDEATASIELEKMQGQLAELQRIANDAKAEFDSATNVNEAARQMEESSNNKLAEEIYNADDQLFDAETAFIEAGGDPAYLDIPDDILDPANAPMTVGSGRTYYEGLTNYIDEVLAPMAKEVSPAMEADVSRIKIIISESWNMAETNYYNSPTEAIAAANQARVIQLGNLMRDLALNADTPGHMIQNTIRDKTNLDILSGVTSPFEIPKRGNGKMLAEGQKPLPLEDINQSNVEYVAEQLPRLDPTVDYKQQLLDMAAEVEYPGTYKTTSWRDPKKIIDESKTVDIDYEQLGYPANLDIEYKADGSISTARLQYETWTYNNDRQGAKTGRTAIEIDLPSGQSVVEQMSGPEYKYPDSPQALDAVLVAIDEAITAWNTYKQDPFKNTIEDVYEGIHEINGIKLNTELSLNEGNIRFEWPQMDNVPKTAAGKAKAMKVIAEFDVEMVKFKKFIDEIFGTKNTSKQTGSLLPVPEKIDTPHIEDAIGSIELAPEFETYAKEAAADPVVLDQLRNMHEDVLAIERDIEAVSNPTPEDLKNYRQQRLEFHNEELKTAVGFAESNLGAGRDLRTGNPKWSLSPVKGMPEWDWWFKGLDAKQRQVIARDFFRTTEFKSGSFEGPRYVREGLAIDGYADDANMTVDEFADAILQNINQIQKTRRNIRNTKSAPIENIANEYIDINLNELRDYQSRYDLTGNEYGAIVARAEHLSGVAANPRTVELLRPVAERPSAVVEDMAIVDPVIRQATYEADVLKAMAKDASAKMKKAERLSERIAAFDQWIRDSQEYKAEALDLIERRKTSQKKRLVQARREAKMRELKKLKKTEELKVKRMQKGEAKLIGSLPNQRLSLLPGSGPLRVALDENIMYPSGFDISYTDLEGSPTSALMRGPMYLPSGGNMLLAGGLKKEYSAEGTTGNVILRNEHYRAGDRETVFSLRMIATRFGEEAGQMSANESFRAIISLFGKKPIELLDEATIERFREEAKTEALSYSLETATALYPDLVKAMEEAGTPVADGMGAYAPGVVDPAAALKFMEAQIYGAKILSEMQNQGLKPVDPYAKIENSMGFEKVNEETFFLPEGMKEKIARENKIVSPNLGTRLLAASHYITSKFKTTTLAFSVTWQLGDLISNTIVSHMSGVDAVTLYKRMQQAGSAEYGSLKALADPLTAMENGKTPEQQKLAEFLQAAPVQDLSLAAQERFTELGLKAPEPKKSLLRRAGEEAGIPEKVLDRNPVRVSFKVNETINRIQRHAYFLELMDRAIKEKFGSNQTLENIIDDGTWRTDPTIHDLMFEVADTANKWLGDFADLTMKERKYVTQFVPFYAWIKHIHKVFWALASERPQALGWYFYIGSLGFDPNEDPMNLKFGGVNLFGGVLSTNFLNPLSDVLNGPMAYLYGGDKRNALRGQGPMPRLVGALGFGTDTTTLSPIQRGPGAGGYGPSGSALNGGLLNLAGGGSLGESLGFAIQQFPLANRLIQASPVGGNIPGTRIALGPVATYKTGEARLAPQSNQRVPKWGGTPAAIGRLFSLPGIPYQTDKQIAGVEKAARARLKTIETMKKRRANSKAP</sequence>
<feature type="region of interest" description="Disordered" evidence="2">
    <location>
        <begin position="612"/>
        <end position="632"/>
    </location>
</feature>
<reference evidence="3" key="1">
    <citation type="submission" date="2020-05" db="EMBL/GenBank/DDBJ databases">
        <authorList>
            <person name="Chiriac C."/>
            <person name="Salcher M."/>
            <person name="Ghai R."/>
            <person name="Kavagutti S V."/>
        </authorList>
    </citation>
    <scope>NUCLEOTIDE SEQUENCE</scope>
</reference>
<accession>A0A6J5QTH3</accession>
<feature type="coiled-coil region" evidence="1">
    <location>
        <begin position="654"/>
        <end position="681"/>
    </location>
</feature>
<evidence type="ECO:0000256" key="1">
    <source>
        <dbReference type="SAM" id="Coils"/>
    </source>
</evidence>
<keyword evidence="1" id="KW-0175">Coiled coil</keyword>
<evidence type="ECO:0008006" key="4">
    <source>
        <dbReference type="Google" id="ProtNLM"/>
    </source>
</evidence>
<name>A0A6J5QTH3_9CAUD</name>
<proteinExistence type="predicted"/>
<feature type="compositionally biased region" description="Pro residues" evidence="2">
    <location>
        <begin position="617"/>
        <end position="627"/>
    </location>
</feature>
<feature type="coiled-coil region" evidence="1">
    <location>
        <begin position="1492"/>
        <end position="1566"/>
    </location>
</feature>
<feature type="region of interest" description="Disordered" evidence="2">
    <location>
        <begin position="1"/>
        <end position="46"/>
    </location>
</feature>
<gene>
    <name evidence="3" type="ORF">UFOVP1083_20</name>
</gene>
<dbReference type="EMBL" id="LR797036">
    <property type="protein sequence ID" value="CAB4182814.1"/>
    <property type="molecule type" value="Genomic_DNA"/>
</dbReference>
<organism evidence="3">
    <name type="scientific">uncultured Caudovirales phage</name>
    <dbReference type="NCBI Taxonomy" id="2100421"/>
    <lineage>
        <taxon>Viruses</taxon>
        <taxon>Duplodnaviria</taxon>
        <taxon>Heunggongvirae</taxon>
        <taxon>Uroviricota</taxon>
        <taxon>Caudoviricetes</taxon>
        <taxon>Peduoviridae</taxon>
        <taxon>Maltschvirus</taxon>
        <taxon>Maltschvirus maltsch</taxon>
    </lineage>
</organism>